<accession>A0A9X9Q488</accession>
<proteinExistence type="predicted"/>
<evidence type="ECO:0000313" key="3">
    <source>
        <dbReference type="Proteomes" id="UP000269945"/>
    </source>
</evidence>
<name>A0A9X9Q488_GULGU</name>
<feature type="compositionally biased region" description="Low complexity" evidence="1">
    <location>
        <begin position="20"/>
        <end position="37"/>
    </location>
</feature>
<dbReference type="Proteomes" id="UP000269945">
    <property type="component" value="Unassembled WGS sequence"/>
</dbReference>
<organism evidence="2 3">
    <name type="scientific">Gulo gulo</name>
    <name type="common">Wolverine</name>
    <name type="synonym">Gluton</name>
    <dbReference type="NCBI Taxonomy" id="48420"/>
    <lineage>
        <taxon>Eukaryota</taxon>
        <taxon>Metazoa</taxon>
        <taxon>Chordata</taxon>
        <taxon>Craniata</taxon>
        <taxon>Vertebrata</taxon>
        <taxon>Euteleostomi</taxon>
        <taxon>Mammalia</taxon>
        <taxon>Eutheria</taxon>
        <taxon>Laurasiatheria</taxon>
        <taxon>Carnivora</taxon>
        <taxon>Caniformia</taxon>
        <taxon>Musteloidea</taxon>
        <taxon>Mustelidae</taxon>
        <taxon>Guloninae</taxon>
        <taxon>Gulo</taxon>
    </lineage>
</organism>
<protein>
    <submittedName>
        <fullName evidence="2">Uncharacterized protein</fullName>
    </submittedName>
</protein>
<feature type="region of interest" description="Disordered" evidence="1">
    <location>
        <begin position="1"/>
        <end position="89"/>
    </location>
</feature>
<reference evidence="2 3" key="1">
    <citation type="submission" date="2018-10" db="EMBL/GenBank/DDBJ databases">
        <authorList>
            <person name="Ekblom R."/>
            <person name="Jareborg N."/>
        </authorList>
    </citation>
    <scope>NUCLEOTIDE SEQUENCE [LARGE SCALE GENOMIC DNA]</scope>
    <source>
        <tissue evidence="2">Muscle</tissue>
    </source>
</reference>
<evidence type="ECO:0000313" key="2">
    <source>
        <dbReference type="EMBL" id="VCX10086.1"/>
    </source>
</evidence>
<dbReference type="EMBL" id="CYRY02032221">
    <property type="protein sequence ID" value="VCX10086.1"/>
    <property type="molecule type" value="Genomic_DNA"/>
</dbReference>
<keyword evidence="3" id="KW-1185">Reference proteome</keyword>
<sequence length="89" mass="9505">MSPCVRCWPPARPRPPTWCTAPTPSTSLTSARLASSPDFPDMGWWGTEPPGPQLPWQASGGAHGLWPGCPHPQGPLSIRRPGGRGPDKD</sequence>
<gene>
    <name evidence="2" type="ORF">BN2614_LOCUS1</name>
</gene>
<comment type="caution">
    <text evidence="2">The sequence shown here is derived from an EMBL/GenBank/DDBJ whole genome shotgun (WGS) entry which is preliminary data.</text>
</comment>
<evidence type="ECO:0000256" key="1">
    <source>
        <dbReference type="SAM" id="MobiDB-lite"/>
    </source>
</evidence>
<dbReference type="AlphaFoldDB" id="A0A9X9Q488"/>